<name>A0ACC1BGM0_9ROSI</name>
<organism evidence="1 2">
    <name type="scientific">Pistacia atlantica</name>
    <dbReference type="NCBI Taxonomy" id="434234"/>
    <lineage>
        <taxon>Eukaryota</taxon>
        <taxon>Viridiplantae</taxon>
        <taxon>Streptophyta</taxon>
        <taxon>Embryophyta</taxon>
        <taxon>Tracheophyta</taxon>
        <taxon>Spermatophyta</taxon>
        <taxon>Magnoliopsida</taxon>
        <taxon>eudicotyledons</taxon>
        <taxon>Gunneridae</taxon>
        <taxon>Pentapetalae</taxon>
        <taxon>rosids</taxon>
        <taxon>malvids</taxon>
        <taxon>Sapindales</taxon>
        <taxon>Anacardiaceae</taxon>
        <taxon>Pistacia</taxon>
    </lineage>
</organism>
<dbReference type="Proteomes" id="UP001164250">
    <property type="component" value="Chromosome 5"/>
</dbReference>
<comment type="caution">
    <text evidence="1">The sequence shown here is derived from an EMBL/GenBank/DDBJ whole genome shotgun (WGS) entry which is preliminary data.</text>
</comment>
<protein>
    <submittedName>
        <fullName evidence="1">Uncharacterized protein</fullName>
    </submittedName>
</protein>
<evidence type="ECO:0000313" key="1">
    <source>
        <dbReference type="EMBL" id="KAJ0097996.1"/>
    </source>
</evidence>
<proteinExistence type="predicted"/>
<reference evidence="2" key="1">
    <citation type="journal article" date="2023" name="G3 (Bethesda)">
        <title>Genome assembly and association tests identify interacting loci associated with vigor, precocity, and sex in interspecific pistachio rootstocks.</title>
        <authorList>
            <person name="Palmer W."/>
            <person name="Jacygrad E."/>
            <person name="Sagayaradj S."/>
            <person name="Cavanaugh K."/>
            <person name="Han R."/>
            <person name="Bertier L."/>
            <person name="Beede B."/>
            <person name="Kafkas S."/>
            <person name="Golino D."/>
            <person name="Preece J."/>
            <person name="Michelmore R."/>
        </authorList>
    </citation>
    <scope>NUCLEOTIDE SEQUENCE [LARGE SCALE GENOMIC DNA]</scope>
</reference>
<keyword evidence="2" id="KW-1185">Reference proteome</keyword>
<sequence length="878" mass="98619">MAHTRAPRRFALATQLSIDQILRDARERWLHPAEICEIIRNSSKIPIASEPHKRPPSGSVFVFNRHVVRYFRKDGHNWSKRRDGKTVKEAHEKLKVGNVPMLQCYYTHGAENQNFHRRIYWMLKEQFSSIVVVHYLGTKGNRRNFNCTKVTKKITQYSNEIEPNLEIRGSLSCGVHPNSYQLALQTTDATSPGSANKNLEHENAESIAGDALEDWATEFDSQLLHHLLFSSPSQTDTTENIFVSEDHILEELFPDNLDACSEFRSPEKIQECRQHLESDSYYHFRTKDGQRSDGSDIPWDLYESQHRLGSFAKFPPQWSYISSATQNSENEANHLSEQPMDQNLFSDSTLDLTSVFYEQGIDCDVIFDSLDMQNGPQIQETAENCGWSPMFGEVEDSAEKMVDGFLDCHNPEQEVGLACTELPEFECGQIRIESLCIRFGKLLCLSSVDVPTPDYDPGEANEVSQMSGKISTLLKEDSGDWDQMLIHTLEGKFSSEMVKEKLLQKFFKEKLLAWLLQKAGEGGEGPNVLDQGGQGVLHFAAALGYDWAIEPTIVAGVNINFRDVNGWTALHWAAYSGREHTFACLISFGAAPQALSNPTPIYPSGQTPVDLASAIGHQAIIGYLANSGLSSHISSLSLHQKDGDNLRICWSQKSMANADVEQILLEAQHQRLHPPEICQLLRKFNKFRISPQSPNLLPSGSIFLFDRKVARYFRNNGHKWRKKKDGKTVKESHGKLRAGSVNVSQRTTPVEKIMEILKDEVIGCSKSKSQRFTYIRLATLGAFKHSSCPLSRSKGVWESPTDPWGVAESAIISTIEGKSIHADADECHVQEKFGSEAVEIETRINGCSSSTQPHLGTDPFLSEDQLSGIIKFTTNRAH</sequence>
<evidence type="ECO:0000313" key="2">
    <source>
        <dbReference type="Proteomes" id="UP001164250"/>
    </source>
</evidence>
<gene>
    <name evidence="1" type="ORF">Patl1_27209</name>
</gene>
<accession>A0ACC1BGM0</accession>
<dbReference type="EMBL" id="CM047901">
    <property type="protein sequence ID" value="KAJ0097996.1"/>
    <property type="molecule type" value="Genomic_DNA"/>
</dbReference>